<dbReference type="Proteomes" id="UP000216189">
    <property type="component" value="Unassembled WGS sequence"/>
</dbReference>
<evidence type="ECO:0000313" key="3">
    <source>
        <dbReference type="EMBL" id="OYP57171.1"/>
    </source>
</evidence>
<feature type="transmembrane region" description="Helical" evidence="1">
    <location>
        <begin position="47"/>
        <end position="69"/>
    </location>
</feature>
<feature type="transmembrane region" description="Helical" evidence="1">
    <location>
        <begin position="7"/>
        <end position="27"/>
    </location>
</feature>
<evidence type="ECO:0000259" key="2">
    <source>
        <dbReference type="Pfam" id="PF20016"/>
    </source>
</evidence>
<organism evidence="3 4">
    <name type="scientific">Segatella bryantii</name>
    <name type="common">Prevotella bryantii</name>
    <dbReference type="NCBI Taxonomy" id="77095"/>
    <lineage>
        <taxon>Bacteria</taxon>
        <taxon>Pseudomonadati</taxon>
        <taxon>Bacteroidota</taxon>
        <taxon>Bacteroidia</taxon>
        <taxon>Bacteroidales</taxon>
        <taxon>Prevotellaceae</taxon>
        <taxon>Segatella</taxon>
    </lineage>
</organism>
<name>A0ABX4EKG9_SEGBR</name>
<comment type="caution">
    <text evidence="3">The sequence shown here is derived from an EMBL/GenBank/DDBJ whole genome shotgun (WGS) entry which is preliminary data.</text>
</comment>
<reference evidence="3 4" key="1">
    <citation type="submission" date="2017-08" db="EMBL/GenBank/DDBJ databases">
        <title>Comparative genomics of non-oral Prevotella species.</title>
        <authorList>
            <person name="Accetto T."/>
            <person name="Nograsek B."/>
            <person name="Avgustin G."/>
        </authorList>
    </citation>
    <scope>NUCLEOTIDE SEQUENCE [LARGE SCALE GENOMIC DNA]</scope>
    <source>
        <strain evidence="3 4">TC1-1</strain>
    </source>
</reference>
<sequence>MSKIKNFFFGKGGGTAYAIISAIFTFVPEDFFKHGIILCNWQDSSVLLVNRLITFLVVLILTNICYCLYCRFRRRVTISDNNYSITIEYGDLFSKKDGLKVVHFDECFTTSVGSRPEDIKPDSVCGQYLQKYPIANMRELIAEAGLKSIGKSLCGQKDKYTQGSIIPREDFLLMAFAKLDRTGRGIFTYEKYVECLDKLWEQIDLYHGTKDVYLPILGSQITRFDKELSQQELLDIMIASYRLSDRKLRYPYRLHIVCKKRDGFSLNSIFGVEK</sequence>
<proteinExistence type="predicted"/>
<keyword evidence="4" id="KW-1185">Reference proteome</keyword>
<keyword evidence="1" id="KW-0472">Membrane</keyword>
<accession>A0ABX4EKG9</accession>
<dbReference type="Pfam" id="PF20016">
    <property type="entry name" value="ThsA_Macro"/>
    <property type="match status" value="1"/>
</dbReference>
<feature type="domain" description="Thoeris protein ThsA Macro" evidence="2">
    <location>
        <begin position="85"/>
        <end position="259"/>
    </location>
</feature>
<keyword evidence="1" id="KW-1133">Transmembrane helix</keyword>
<keyword evidence="1" id="KW-0812">Transmembrane</keyword>
<evidence type="ECO:0000313" key="4">
    <source>
        <dbReference type="Proteomes" id="UP000216189"/>
    </source>
</evidence>
<dbReference type="RefSeq" id="WP_094447984.1">
    <property type="nucleotide sequence ID" value="NZ_CP091802.1"/>
</dbReference>
<dbReference type="InterPro" id="IPR045535">
    <property type="entry name" value="ThsA_Macro"/>
</dbReference>
<gene>
    <name evidence="3" type="ORF">CIK91_01050</name>
</gene>
<dbReference type="EMBL" id="NPJF01000009">
    <property type="protein sequence ID" value="OYP57171.1"/>
    <property type="molecule type" value="Genomic_DNA"/>
</dbReference>
<evidence type="ECO:0000256" key="1">
    <source>
        <dbReference type="SAM" id="Phobius"/>
    </source>
</evidence>
<protein>
    <recommendedName>
        <fullName evidence="2">Thoeris protein ThsA Macro domain-containing protein</fullName>
    </recommendedName>
</protein>